<evidence type="ECO:0000256" key="8">
    <source>
        <dbReference type="SAM" id="Phobius"/>
    </source>
</evidence>
<reference evidence="11" key="1">
    <citation type="journal article" date="2016" name="Nature">
        <title>The genome of the seagrass Zostera marina reveals angiosperm adaptation to the sea.</title>
        <authorList>
            <person name="Olsen J.L."/>
            <person name="Rouze P."/>
            <person name="Verhelst B."/>
            <person name="Lin Y.-C."/>
            <person name="Bayer T."/>
            <person name="Collen J."/>
            <person name="Dattolo E."/>
            <person name="De Paoli E."/>
            <person name="Dittami S."/>
            <person name="Maumus F."/>
            <person name="Michel G."/>
            <person name="Kersting A."/>
            <person name="Lauritano C."/>
            <person name="Lohaus R."/>
            <person name="Toepel M."/>
            <person name="Tonon T."/>
            <person name="Vanneste K."/>
            <person name="Amirebrahimi M."/>
            <person name="Brakel J."/>
            <person name="Bostroem C."/>
            <person name="Chovatia M."/>
            <person name="Grimwood J."/>
            <person name="Jenkins J.W."/>
            <person name="Jueterbock A."/>
            <person name="Mraz A."/>
            <person name="Stam W.T."/>
            <person name="Tice H."/>
            <person name="Bornberg-Bauer E."/>
            <person name="Green P.J."/>
            <person name="Pearson G.A."/>
            <person name="Procaccini G."/>
            <person name="Duarte C.M."/>
            <person name="Schmutz J."/>
            <person name="Reusch T.B.H."/>
            <person name="Van de Peer Y."/>
        </authorList>
    </citation>
    <scope>NUCLEOTIDE SEQUENCE [LARGE SCALE GENOMIC DNA]</scope>
    <source>
        <strain evidence="11">cv. Finnish</strain>
    </source>
</reference>
<feature type="transmembrane region" description="Helical" evidence="8">
    <location>
        <begin position="393"/>
        <end position="417"/>
    </location>
</feature>
<dbReference type="Pfam" id="PF00023">
    <property type="entry name" value="Ank"/>
    <property type="match status" value="2"/>
</dbReference>
<keyword evidence="6 8" id="KW-0472">Membrane</keyword>
<dbReference type="PANTHER" id="PTHR24186:SF2">
    <property type="entry name" value="OS02G0735700 PROTEIN"/>
    <property type="match status" value="1"/>
</dbReference>
<evidence type="ECO:0000256" key="4">
    <source>
        <dbReference type="ARBA" id="ARBA00022989"/>
    </source>
</evidence>
<feature type="repeat" description="ANK" evidence="7">
    <location>
        <begin position="229"/>
        <end position="250"/>
    </location>
</feature>
<sequence length="535" mass="58692">MDLRNQEYFSAARAGDLDSIKRLVEGVVQPGVGTDGGSEKIDRGLSSLVTLQNEAKQTGLYIAAENNYEEMFRYLLKRCDYQTAVLPSNLGITAFHVAATKGNTGIVREFLSTWPEICKICDGTNTSPLYSAAIRNHLEIVNAILDVDQSSIRILRKNGKTALHTTARIGFLQMSTTLIKRDQGIVPIIDKKGQTALHMAVKGHEPAILDIIEEMLAVSPSILNGRDRKGSTPLHIATRKMRSQTVRLLLCYPAVQLNAINNQKQTAMDLAEKNAYNELSIDIKDCLREAGAKNAQNVGKADEASELRRTVSDIKHNVHTQLIQNAQTNKRVSGIAKELQKLHCEAVQNTINSVTLVAVLIASIAFISIFDLPGQYITTIGKEIGKSNIADTVGFHLFFLLNATALFISLSVVIIQITLVAWETGAQKLVVSIMNKLMWAACVGTLGAFLSLAFVVVGKNSSWMAITITTIGVPMMVGTLGLMCYMVFRQHFNDDSQRRINRGNGGSRSFSWSLNSAAHSDPEAVYSDHERIYAL</sequence>
<dbReference type="EMBL" id="LFYR01000932">
    <property type="protein sequence ID" value="KMZ67084.1"/>
    <property type="molecule type" value="Genomic_DNA"/>
</dbReference>
<comment type="caution">
    <text evidence="10">The sequence shown here is derived from an EMBL/GenBank/DDBJ whole genome shotgun (WGS) entry which is preliminary data.</text>
</comment>
<feature type="domain" description="PGG" evidence="9">
    <location>
        <begin position="346"/>
        <end position="455"/>
    </location>
</feature>
<dbReference type="Proteomes" id="UP000036987">
    <property type="component" value="Unassembled WGS sequence"/>
</dbReference>
<evidence type="ECO:0000256" key="2">
    <source>
        <dbReference type="ARBA" id="ARBA00022692"/>
    </source>
</evidence>
<keyword evidence="11" id="KW-1185">Reference proteome</keyword>
<feature type="transmembrane region" description="Helical" evidence="8">
    <location>
        <begin position="464"/>
        <end position="488"/>
    </location>
</feature>
<dbReference type="InterPro" id="IPR026961">
    <property type="entry name" value="PGG_dom"/>
</dbReference>
<dbReference type="STRING" id="29655.A0A0K9PDN6"/>
<name>A0A0K9PDN6_ZOSMR</name>
<accession>A0A0K9PDN6</accession>
<dbReference type="PANTHER" id="PTHR24186">
    <property type="entry name" value="PROTEIN PHOSPHATASE 1 REGULATORY SUBUNIT"/>
    <property type="match status" value="1"/>
</dbReference>
<evidence type="ECO:0000313" key="10">
    <source>
        <dbReference type="EMBL" id="KMZ67084.1"/>
    </source>
</evidence>
<proteinExistence type="predicted"/>
<feature type="transmembrane region" description="Helical" evidence="8">
    <location>
        <begin position="437"/>
        <end position="457"/>
    </location>
</feature>
<dbReference type="OMA" id="CTCGSFL"/>
<organism evidence="10 11">
    <name type="scientific">Zostera marina</name>
    <name type="common">Eelgrass</name>
    <dbReference type="NCBI Taxonomy" id="29655"/>
    <lineage>
        <taxon>Eukaryota</taxon>
        <taxon>Viridiplantae</taxon>
        <taxon>Streptophyta</taxon>
        <taxon>Embryophyta</taxon>
        <taxon>Tracheophyta</taxon>
        <taxon>Spermatophyta</taxon>
        <taxon>Magnoliopsida</taxon>
        <taxon>Liliopsida</taxon>
        <taxon>Zosteraceae</taxon>
        <taxon>Zostera</taxon>
    </lineage>
</organism>
<dbReference type="OrthoDB" id="194358at2759"/>
<evidence type="ECO:0000256" key="3">
    <source>
        <dbReference type="ARBA" id="ARBA00022737"/>
    </source>
</evidence>
<dbReference type="InterPro" id="IPR002110">
    <property type="entry name" value="Ankyrin_rpt"/>
</dbReference>
<comment type="subcellular location">
    <subcellularLocation>
        <location evidence="1">Membrane</location>
        <topology evidence="1">Multi-pass membrane protein</topology>
    </subcellularLocation>
</comment>
<dbReference type="SMART" id="SM00248">
    <property type="entry name" value="ANK"/>
    <property type="match status" value="6"/>
</dbReference>
<evidence type="ECO:0000313" key="11">
    <source>
        <dbReference type="Proteomes" id="UP000036987"/>
    </source>
</evidence>
<dbReference type="Pfam" id="PF13962">
    <property type="entry name" value="PGG"/>
    <property type="match status" value="1"/>
</dbReference>
<dbReference type="SUPFAM" id="SSF48403">
    <property type="entry name" value="Ankyrin repeat"/>
    <property type="match status" value="1"/>
</dbReference>
<keyword evidence="2 8" id="KW-0812">Transmembrane</keyword>
<evidence type="ECO:0000256" key="7">
    <source>
        <dbReference type="PROSITE-ProRule" id="PRU00023"/>
    </source>
</evidence>
<dbReference type="AlphaFoldDB" id="A0A0K9PDN6"/>
<dbReference type="Gene3D" id="1.25.40.20">
    <property type="entry name" value="Ankyrin repeat-containing domain"/>
    <property type="match status" value="1"/>
</dbReference>
<gene>
    <name evidence="10" type="ORF">ZOSMA_27G01390</name>
</gene>
<feature type="transmembrane region" description="Helical" evidence="8">
    <location>
        <begin position="351"/>
        <end position="372"/>
    </location>
</feature>
<keyword evidence="5 7" id="KW-0040">ANK repeat</keyword>
<evidence type="ECO:0000256" key="6">
    <source>
        <dbReference type="ARBA" id="ARBA00023136"/>
    </source>
</evidence>
<evidence type="ECO:0000256" key="1">
    <source>
        <dbReference type="ARBA" id="ARBA00004141"/>
    </source>
</evidence>
<protein>
    <submittedName>
        <fullName evidence="10">Putative Ankyrin repeat-containing protein</fullName>
    </submittedName>
</protein>
<dbReference type="InterPro" id="IPR036770">
    <property type="entry name" value="Ankyrin_rpt-contain_sf"/>
</dbReference>
<evidence type="ECO:0000259" key="9">
    <source>
        <dbReference type="Pfam" id="PF13962"/>
    </source>
</evidence>
<dbReference type="PROSITE" id="PS50297">
    <property type="entry name" value="ANK_REP_REGION"/>
    <property type="match status" value="1"/>
</dbReference>
<keyword evidence="3" id="KW-0677">Repeat</keyword>
<dbReference type="GO" id="GO:0005886">
    <property type="term" value="C:plasma membrane"/>
    <property type="evidence" value="ECO:0000318"/>
    <property type="project" value="GO_Central"/>
</dbReference>
<keyword evidence="4 8" id="KW-1133">Transmembrane helix</keyword>
<dbReference type="PROSITE" id="PS50088">
    <property type="entry name" value="ANK_REPEAT"/>
    <property type="match status" value="1"/>
</dbReference>
<dbReference type="Pfam" id="PF12796">
    <property type="entry name" value="Ank_2"/>
    <property type="match status" value="1"/>
</dbReference>
<evidence type="ECO:0000256" key="5">
    <source>
        <dbReference type="ARBA" id="ARBA00023043"/>
    </source>
</evidence>